<dbReference type="GO" id="GO:0071949">
    <property type="term" value="F:FAD binding"/>
    <property type="evidence" value="ECO:0007669"/>
    <property type="project" value="InterPro"/>
</dbReference>
<keyword evidence="18" id="KW-1185">Reference proteome</keyword>
<dbReference type="PANTHER" id="PTHR45444">
    <property type="entry name" value="XANTHINE DEHYDROGENASE"/>
    <property type="match status" value="1"/>
</dbReference>
<keyword evidence="3 15" id="KW-0500">Molybdenum</keyword>
<dbReference type="SMART" id="SM01092">
    <property type="entry name" value="CO_deh_flav_C"/>
    <property type="match status" value="1"/>
</dbReference>
<dbReference type="InterPro" id="IPR016167">
    <property type="entry name" value="FAD-bd_PCMH_sub1"/>
</dbReference>
<dbReference type="PANTHER" id="PTHR45444:SF3">
    <property type="entry name" value="XANTHINE DEHYDROGENASE"/>
    <property type="match status" value="1"/>
</dbReference>
<feature type="domain" description="FAD-binding PCMH-type" evidence="16">
    <location>
        <begin position="202"/>
        <end position="385"/>
    </location>
</feature>
<feature type="binding site" evidence="15">
    <location>
        <position position="47"/>
    </location>
    <ligand>
        <name>[2Fe-2S] cluster</name>
        <dbReference type="ChEBI" id="CHEBI:190135"/>
        <label>1</label>
    </ligand>
</feature>
<dbReference type="Pfam" id="PF00941">
    <property type="entry name" value="FAD_binding_5"/>
    <property type="match status" value="1"/>
</dbReference>
<evidence type="ECO:0000256" key="12">
    <source>
        <dbReference type="ARBA" id="ARBA00034078"/>
    </source>
</evidence>
<dbReference type="SUPFAM" id="SSF56003">
    <property type="entry name" value="Molybdenum cofactor-binding domain"/>
    <property type="match status" value="1"/>
</dbReference>
<evidence type="ECO:0000313" key="17">
    <source>
        <dbReference type="EMBL" id="KAK3739272.1"/>
    </source>
</evidence>
<dbReference type="InterPro" id="IPR016169">
    <property type="entry name" value="FAD-bd_PCMH_sub2"/>
</dbReference>
<dbReference type="GO" id="GO:0051537">
    <property type="term" value="F:2 iron, 2 sulfur cluster binding"/>
    <property type="evidence" value="ECO:0007669"/>
    <property type="project" value="UniProtKB-KW"/>
</dbReference>
<feature type="binding site" evidence="15">
    <location>
        <position position="115"/>
    </location>
    <ligand>
        <name>[2Fe-2S] cluster</name>
        <dbReference type="ChEBI" id="CHEBI:190135"/>
        <label>2</label>
    </ligand>
</feature>
<evidence type="ECO:0000256" key="14">
    <source>
        <dbReference type="PIRSR" id="PIRSR000127-2"/>
    </source>
</evidence>
<evidence type="ECO:0000256" key="15">
    <source>
        <dbReference type="PIRSR" id="PIRSR000127-3"/>
    </source>
</evidence>
<comment type="similarity">
    <text evidence="2">Belongs to the xanthine dehydrogenase family.</text>
</comment>
<keyword evidence="7 14" id="KW-0274">FAD</keyword>
<name>A0AAE0YBD0_9GAST</name>
<keyword evidence="11" id="KW-0520">NAD</keyword>
<keyword evidence="10 15" id="KW-0411">Iron-sulfur</keyword>
<evidence type="ECO:0000256" key="7">
    <source>
        <dbReference type="ARBA" id="ARBA00022827"/>
    </source>
</evidence>
<dbReference type="Pfam" id="PF03450">
    <property type="entry name" value="CO_deh_flav_C"/>
    <property type="match status" value="1"/>
</dbReference>
<dbReference type="InterPro" id="IPR036010">
    <property type="entry name" value="2Fe-2S_ferredoxin-like_sf"/>
</dbReference>
<dbReference type="InterPro" id="IPR036683">
    <property type="entry name" value="CO_DH_flav_C_dom_sf"/>
</dbReference>
<dbReference type="InterPro" id="IPR000674">
    <property type="entry name" value="Ald_Oxase/Xan_DH_a/b"/>
</dbReference>
<dbReference type="Proteomes" id="UP001283361">
    <property type="component" value="Unassembled WGS sequence"/>
</dbReference>
<dbReference type="Pfam" id="PF00111">
    <property type="entry name" value="Fer2"/>
    <property type="match status" value="1"/>
</dbReference>
<evidence type="ECO:0000259" key="16">
    <source>
        <dbReference type="PROSITE" id="PS51387"/>
    </source>
</evidence>
<dbReference type="Pfam" id="PF01799">
    <property type="entry name" value="Fer2_2"/>
    <property type="match status" value="1"/>
</dbReference>
<dbReference type="InterPro" id="IPR008274">
    <property type="entry name" value="AldOxase/xan_DH_MoCoBD1"/>
</dbReference>
<dbReference type="GO" id="GO:0016491">
    <property type="term" value="F:oxidoreductase activity"/>
    <property type="evidence" value="ECO:0007669"/>
    <property type="project" value="UniProtKB-KW"/>
</dbReference>
<dbReference type="Gene3D" id="3.30.43.10">
    <property type="entry name" value="Uridine Diphospho-n-acetylenolpyruvylglucosamine Reductase, domain 2"/>
    <property type="match status" value="1"/>
</dbReference>
<dbReference type="Gene3D" id="3.30.390.50">
    <property type="entry name" value="CO dehydrogenase flavoprotein, C-terminal domain"/>
    <property type="match status" value="1"/>
</dbReference>
<dbReference type="CDD" id="cd00207">
    <property type="entry name" value="fer2"/>
    <property type="match status" value="1"/>
</dbReference>
<dbReference type="Gene3D" id="3.90.1170.50">
    <property type="entry name" value="Aldehyde oxidase/xanthine dehydrogenase, a/b hammerhead"/>
    <property type="match status" value="1"/>
</dbReference>
<feature type="binding site" evidence="15">
    <location>
        <position position="112"/>
    </location>
    <ligand>
        <name>[2Fe-2S] cluster</name>
        <dbReference type="ChEBI" id="CHEBI:190135"/>
        <label>2</label>
    </ligand>
</feature>
<evidence type="ECO:0000256" key="13">
    <source>
        <dbReference type="PIRSR" id="PIRSR000127-1"/>
    </source>
</evidence>
<dbReference type="FunFam" id="3.30.365.10:FF:000001">
    <property type="entry name" value="Xanthine dehydrogenase oxidase"/>
    <property type="match status" value="1"/>
</dbReference>
<dbReference type="InterPro" id="IPR036884">
    <property type="entry name" value="2Fe-2S-bd_dom_sf"/>
</dbReference>
<reference evidence="17" key="1">
    <citation type="journal article" date="2023" name="G3 (Bethesda)">
        <title>A reference genome for the long-term kleptoplast-retaining sea slug Elysia crispata morphotype clarki.</title>
        <authorList>
            <person name="Eastman K.E."/>
            <person name="Pendleton A.L."/>
            <person name="Shaikh M.A."/>
            <person name="Suttiyut T."/>
            <person name="Ogas R."/>
            <person name="Tomko P."/>
            <person name="Gavelis G."/>
            <person name="Widhalm J.R."/>
            <person name="Wisecaver J.H."/>
        </authorList>
    </citation>
    <scope>NUCLEOTIDE SEQUENCE</scope>
    <source>
        <strain evidence="17">ECLA1</strain>
    </source>
</reference>
<gene>
    <name evidence="17" type="ORF">RRG08_050477</name>
</gene>
<comment type="caution">
    <text evidence="17">The sequence shown here is derived from an EMBL/GenBank/DDBJ whole genome shotgun (WGS) entry which is preliminary data.</text>
</comment>
<dbReference type="InterPro" id="IPR016208">
    <property type="entry name" value="Ald_Oxase/xanthine_DH-like"/>
</dbReference>
<dbReference type="Pfam" id="PF01315">
    <property type="entry name" value="Ald_Xan_dh_C"/>
    <property type="match status" value="1"/>
</dbReference>
<evidence type="ECO:0000256" key="5">
    <source>
        <dbReference type="ARBA" id="ARBA00022714"/>
    </source>
</evidence>
<feature type="binding site" evidence="15">
    <location>
        <position position="728"/>
    </location>
    <ligand>
        <name>Mo-molybdopterin</name>
        <dbReference type="ChEBI" id="CHEBI:71302"/>
    </ligand>
    <ligandPart>
        <name>Mo</name>
        <dbReference type="ChEBI" id="CHEBI:28685"/>
    </ligandPart>
</feature>
<dbReference type="InterPro" id="IPR016166">
    <property type="entry name" value="FAD-bd_PCMH"/>
</dbReference>
<dbReference type="InterPro" id="IPR002346">
    <property type="entry name" value="Mopterin_DH_FAD-bd"/>
</dbReference>
<organism evidence="17 18">
    <name type="scientific">Elysia crispata</name>
    <name type="common">lettuce slug</name>
    <dbReference type="NCBI Taxonomy" id="231223"/>
    <lineage>
        <taxon>Eukaryota</taxon>
        <taxon>Metazoa</taxon>
        <taxon>Spiralia</taxon>
        <taxon>Lophotrochozoa</taxon>
        <taxon>Mollusca</taxon>
        <taxon>Gastropoda</taxon>
        <taxon>Heterobranchia</taxon>
        <taxon>Euthyneura</taxon>
        <taxon>Panpulmonata</taxon>
        <taxon>Sacoglossa</taxon>
        <taxon>Placobranchoidea</taxon>
        <taxon>Plakobranchidae</taxon>
        <taxon>Elysia</taxon>
    </lineage>
</organism>
<dbReference type="FunFam" id="3.30.390.50:FF:000003">
    <property type="entry name" value="Aldehyde oxidase1"/>
    <property type="match status" value="1"/>
</dbReference>
<feature type="binding site" evidence="15">
    <location>
        <position position="72"/>
    </location>
    <ligand>
        <name>[2Fe-2S] cluster</name>
        <dbReference type="ChEBI" id="CHEBI:190135"/>
        <label>1</label>
    </ligand>
</feature>
<keyword evidence="6 15" id="KW-0479">Metal-binding</keyword>
<feature type="binding site" evidence="14">
    <location>
        <position position="393"/>
    </location>
    <ligand>
        <name>FAD</name>
        <dbReference type="ChEBI" id="CHEBI:57692"/>
    </ligand>
</feature>
<comment type="cofactor">
    <cofactor evidence="1 14">
        <name>FAD</name>
        <dbReference type="ChEBI" id="CHEBI:57692"/>
    </cofactor>
</comment>
<dbReference type="InterPro" id="IPR002888">
    <property type="entry name" value="2Fe-2S-bd"/>
</dbReference>
<comment type="cofactor">
    <cofactor evidence="15">
        <name>Mo-molybdopterin</name>
        <dbReference type="ChEBI" id="CHEBI:71302"/>
    </cofactor>
    <text evidence="15">Binds 1 Mo-molybdopterin (Mo-MPT) cofactor per subunit.</text>
</comment>
<keyword evidence="8" id="KW-0560">Oxidoreductase</keyword>
<dbReference type="Pfam" id="PF20256">
    <property type="entry name" value="MoCoBD_2"/>
    <property type="match status" value="1"/>
</dbReference>
<dbReference type="Gene3D" id="3.30.365.10">
    <property type="entry name" value="Aldehyde oxidase/xanthine dehydrogenase, molybdopterin binding domain"/>
    <property type="match status" value="4"/>
</dbReference>
<feature type="binding site" evidence="15">
    <location>
        <position position="1037"/>
    </location>
    <ligand>
        <name>Mo-molybdopterin</name>
        <dbReference type="ChEBI" id="CHEBI:71302"/>
    </ligand>
    <ligandPart>
        <name>Mo</name>
        <dbReference type="ChEBI" id="CHEBI:28685"/>
    </ligandPart>
</feature>
<dbReference type="InterPro" id="IPR005107">
    <property type="entry name" value="CO_DH_flav_C"/>
</dbReference>
<evidence type="ECO:0000256" key="3">
    <source>
        <dbReference type="ARBA" id="ARBA00022505"/>
    </source>
</evidence>
<keyword evidence="4" id="KW-0285">Flavoprotein</keyword>
<dbReference type="InterPro" id="IPR037165">
    <property type="entry name" value="AldOxase/xan_DH_Mopterin-bd_sf"/>
</dbReference>
<feature type="binding site" evidence="15">
    <location>
        <position position="149"/>
    </location>
    <ligand>
        <name>[2Fe-2S] cluster</name>
        <dbReference type="ChEBI" id="CHEBI:190135"/>
        <label>2</label>
    </ligand>
</feature>
<proteinExistence type="inferred from homology"/>
<evidence type="ECO:0000256" key="9">
    <source>
        <dbReference type="ARBA" id="ARBA00023004"/>
    </source>
</evidence>
<dbReference type="InterPro" id="IPR001041">
    <property type="entry name" value="2Fe-2S_ferredoxin-type"/>
</dbReference>
<dbReference type="SUPFAM" id="SSF54292">
    <property type="entry name" value="2Fe-2S ferredoxin-like"/>
    <property type="match status" value="1"/>
</dbReference>
<dbReference type="InterPro" id="IPR036318">
    <property type="entry name" value="FAD-bd_PCMH-like_sf"/>
</dbReference>
<evidence type="ECO:0000256" key="1">
    <source>
        <dbReference type="ARBA" id="ARBA00001974"/>
    </source>
</evidence>
<keyword evidence="9 15" id="KW-0408">Iron</keyword>
<dbReference type="InterPro" id="IPR036856">
    <property type="entry name" value="Ald_Oxase/Xan_DH_a/b_sf"/>
</dbReference>
<dbReference type="SUPFAM" id="SSF47741">
    <property type="entry name" value="CO dehydrogenase ISP C-domain like"/>
    <property type="match status" value="1"/>
</dbReference>
<comment type="cofactor">
    <cofactor evidence="15">
        <name>[2Fe-2S] cluster</name>
        <dbReference type="ChEBI" id="CHEBI:190135"/>
    </cofactor>
    <text evidence="15">Binds 2 [2Fe-2S] clusters.</text>
</comment>
<evidence type="ECO:0000256" key="8">
    <source>
        <dbReference type="ARBA" id="ARBA00023002"/>
    </source>
</evidence>
<dbReference type="Pfam" id="PF02738">
    <property type="entry name" value="MoCoBD_1"/>
    <property type="match status" value="1"/>
</dbReference>
<dbReference type="AlphaFoldDB" id="A0AAE0YBD0"/>
<evidence type="ECO:0000313" key="18">
    <source>
        <dbReference type="Proteomes" id="UP001283361"/>
    </source>
</evidence>
<feature type="binding site" evidence="15">
    <location>
        <position position="50"/>
    </location>
    <ligand>
        <name>[2Fe-2S] cluster</name>
        <dbReference type="ChEBI" id="CHEBI:190135"/>
        <label>1</label>
    </ligand>
</feature>
<sequence length="1266" mass="139122">MTDIRFHINGEEHIVPRKFPATTSLNDYLRETAGLKGTKVMCREAGCGCCAVSVTHLPPDSNTLKTYSVQSCLTPLYAVDGWQVTTVEGIGSQREGFHPLQERIAKFNGTQCGYCTPGMVMNMYGLLHQKPSISAQEIEDNFDGNLCRCTGYRPILDAMKSFAEDANIPNRKPIDIEDLNKKLCPKTGDECSNSCATRRLDLQLNGVSWFRPVSLEDLGELMKANKTRKIRLVYGNTSTGIYKTDGPFDVYIDLHGVKELYSFETSQNMVRLGAATTLTQLLERLRGHQNKPGFKYFSQMYKHVKVVANVMVRNSGCIAGNLMIKHRHNEFPSDLFTLMAGAGAEVEIICTDTGLKIVATMQDFLSKVDMLNKVISAVLLPSLPDNVVYRSFKITPRWQNAHAYINAAFRIPFTAQTIQGRPSIVLGGINSKTIHATKTEEFLTNKSLSLAVVKEAYSILRDELVPTENPLEASPKYRKDLASSLLYKVLLGLNTSRNPKLWSGSESLHRPISSGLQTYQEMAEEFPLKQGLPKMTAPLQASGEAVFVNDMPKFQHELYAAMVVTDQGSAILESVDASEAMKLPGVTHFFSSKDIVGENNYKVSSGFFQFPVHELFVSNEVFYAGQPVGLVLAETQALALEAAKKVKVTYKEVSPPVLTIWESLAKDMEFKDARINRVVGNPEEAWESVDQKVEGNISMGSQYHFYMESQVSLAVPSEDSIDLYAATQFGDMCQHAAANVIGKPLNYINITVPRLGGGFGGKSWDTCAFSAAATLAAYLTGRPVRLYLDMASNIHICGKRAPFVAKYKAGCSSDGNIQVIDLDLMMDAGYTAHGAWYLSDCLNLVDMGYYIPNWTIQGRSFRTNKKTMTAVRAPGSVPAALVIETILEHVAKAVKRHPVAVKGLNLYEKNQVDLRGQELIHCNMKEVWRRLKDTAEVEGRLKQIDAFNQENLWKKRGITMTACKYAICFFGPGHGATVSIYGRDGSVAVSQGGVEMGQGLFTKVAQGVAHILGVPLDNVKVKPNQGIISPNSLVTGGSIASEVAMQAAISAAEILKERMRPIKEKFPEASWKELCDKCVWSKIDLCARVLNSPDMGSPANYHTYCAAVTETEVDILTGESQVRRVDIMADYGESLNPVIDIGQTEGGFVMGLGNYLTEDTIFDSRTGRILSDGTWNYKPPTTKDIPIDWRVHLLPDTPNPSGIRSSKASGEPSIGLSVGALLANKLAVQAARKDLFGSEEFIPVVAPFTVERAQQSVGLDESVLAL</sequence>
<feature type="active site" description="Proton acceptor" evidence="13">
    <location>
        <position position="1211"/>
    </location>
</feature>
<accession>A0AAE0YBD0</accession>
<dbReference type="PIRSF" id="PIRSF000127">
    <property type="entry name" value="Xanthine_DH"/>
    <property type="match status" value="1"/>
</dbReference>
<evidence type="ECO:0000256" key="6">
    <source>
        <dbReference type="ARBA" id="ARBA00022723"/>
    </source>
</evidence>
<dbReference type="SUPFAM" id="SSF55447">
    <property type="entry name" value="CO dehydrogenase flavoprotein C-terminal domain-like"/>
    <property type="match status" value="1"/>
</dbReference>
<feature type="binding site" evidence="15">
    <location>
        <position position="147"/>
    </location>
    <ligand>
        <name>[2Fe-2S] cluster</name>
        <dbReference type="ChEBI" id="CHEBI:190135"/>
        <label>2</label>
    </ligand>
</feature>
<dbReference type="SMART" id="SM01008">
    <property type="entry name" value="Ald_Xan_dh_C"/>
    <property type="match status" value="1"/>
</dbReference>
<dbReference type="SUPFAM" id="SSF54665">
    <property type="entry name" value="CO dehydrogenase molybdoprotein N-domain-like"/>
    <property type="match status" value="1"/>
</dbReference>
<comment type="cofactor">
    <cofactor evidence="12">
        <name>[2Fe-2S] cluster</name>
        <dbReference type="ChEBI" id="CHEBI:190135"/>
    </cofactor>
</comment>
<dbReference type="FunFam" id="3.10.20.30:FF:000012">
    <property type="entry name" value="Xanthine dehydrogenase/oxidase"/>
    <property type="match status" value="1"/>
</dbReference>
<evidence type="ECO:0000256" key="2">
    <source>
        <dbReference type="ARBA" id="ARBA00006849"/>
    </source>
</evidence>
<dbReference type="PROSITE" id="PS51387">
    <property type="entry name" value="FAD_PCMH"/>
    <property type="match status" value="1"/>
</dbReference>
<dbReference type="GO" id="GO:0005506">
    <property type="term" value="F:iron ion binding"/>
    <property type="evidence" value="ECO:0007669"/>
    <property type="project" value="InterPro"/>
</dbReference>
<dbReference type="EMBL" id="JAWDGP010006541">
    <property type="protein sequence ID" value="KAK3739272.1"/>
    <property type="molecule type" value="Genomic_DNA"/>
</dbReference>
<feature type="binding site" evidence="15">
    <location>
        <position position="759"/>
    </location>
    <ligand>
        <name>Mo-molybdopterin</name>
        <dbReference type="ChEBI" id="CHEBI:71302"/>
    </ligand>
    <ligandPart>
        <name>Mo</name>
        <dbReference type="ChEBI" id="CHEBI:28685"/>
    </ligandPart>
</feature>
<feature type="binding site" evidence="15">
    <location>
        <position position="872"/>
    </location>
    <ligand>
        <name>Mo-molybdopterin</name>
        <dbReference type="ChEBI" id="CHEBI:71302"/>
    </ligand>
    <ligandPart>
        <name>Mo</name>
        <dbReference type="ChEBI" id="CHEBI:28685"/>
    </ligandPart>
</feature>
<evidence type="ECO:0000256" key="11">
    <source>
        <dbReference type="ARBA" id="ARBA00023027"/>
    </source>
</evidence>
<evidence type="ECO:0000256" key="10">
    <source>
        <dbReference type="ARBA" id="ARBA00023014"/>
    </source>
</evidence>
<dbReference type="Gene3D" id="1.10.150.120">
    <property type="entry name" value="[2Fe-2S]-binding domain"/>
    <property type="match status" value="1"/>
</dbReference>
<evidence type="ECO:0000256" key="4">
    <source>
        <dbReference type="ARBA" id="ARBA00022630"/>
    </source>
</evidence>
<feature type="binding site" evidence="15">
    <location>
        <position position="42"/>
    </location>
    <ligand>
        <name>[2Fe-2S] cluster</name>
        <dbReference type="ChEBI" id="CHEBI:190135"/>
        <label>1</label>
    </ligand>
</feature>
<protein>
    <recommendedName>
        <fullName evidence="16">FAD-binding PCMH-type domain-containing protein</fullName>
    </recommendedName>
</protein>
<dbReference type="Gene3D" id="3.10.20.30">
    <property type="match status" value="1"/>
</dbReference>
<dbReference type="InterPro" id="IPR012675">
    <property type="entry name" value="Beta-grasp_dom_sf"/>
</dbReference>
<dbReference type="InterPro" id="IPR046867">
    <property type="entry name" value="AldOxase/xan_DH_MoCoBD2"/>
</dbReference>
<dbReference type="SUPFAM" id="SSF56176">
    <property type="entry name" value="FAD-binding/transporter-associated domain-like"/>
    <property type="match status" value="1"/>
</dbReference>
<dbReference type="Gene3D" id="3.30.465.10">
    <property type="match status" value="1"/>
</dbReference>
<keyword evidence="5 15" id="KW-0001">2Fe-2S</keyword>